<reference evidence="1 2" key="1">
    <citation type="submission" date="2013-12" db="EMBL/GenBank/DDBJ databases">
        <title>The complete genome sequence of Methanobacterium sp. BRM9.</title>
        <authorList>
            <consortium name="Pastoral Greenhouse Gas Research Consortium"/>
            <person name="Kelly W.J."/>
            <person name="Leahy S.C."/>
            <person name="Perry R."/>
            <person name="Li D."/>
            <person name="Altermann E."/>
            <person name="Lambie S.C."/>
            <person name="Attwood G.T."/>
        </authorList>
    </citation>
    <scope>NUCLEOTIDE SEQUENCE [LARGE SCALE GENOMIC DNA]</scope>
    <source>
        <strain evidence="1 2">BRM9</strain>
    </source>
</reference>
<dbReference type="InterPro" id="IPR011050">
    <property type="entry name" value="Pectin_lyase_fold/virulence"/>
</dbReference>
<evidence type="ECO:0000313" key="1">
    <source>
        <dbReference type="EMBL" id="AIS32046.1"/>
    </source>
</evidence>
<dbReference type="SUPFAM" id="SSF51126">
    <property type="entry name" value="Pectin lyase-like"/>
    <property type="match status" value="1"/>
</dbReference>
<accession>A0A089ZB70</accession>
<dbReference type="InterPro" id="IPR006626">
    <property type="entry name" value="PbH1"/>
</dbReference>
<organism evidence="1 2">
    <name type="scientific">Methanobacterium formicicum</name>
    <dbReference type="NCBI Taxonomy" id="2162"/>
    <lineage>
        <taxon>Archaea</taxon>
        <taxon>Methanobacteriati</taxon>
        <taxon>Methanobacteriota</taxon>
        <taxon>Methanomada group</taxon>
        <taxon>Methanobacteria</taxon>
        <taxon>Methanobacteriales</taxon>
        <taxon>Methanobacteriaceae</taxon>
        <taxon>Methanobacterium</taxon>
    </lineage>
</organism>
<sequence length="673" mass="70124">MSTKIPKEYIKSLVLISIVFLSASNVSAAQWEVGSDQLYTTIQSAIDNSHTLDGDIINVHSGTYTEDVIVNKKLSIQASTGDRVEINSTNTAFTVVNDSTGDGSGSTIDGFTINNSPQGTGVNVSADNCTVKNNEIKGGKTGIAVSGGSTTIANNIISGQSETGILGNLSHGFFTVTGNYISNLMGEGSVNGITVSTNGSLTDFNINGNTLSHISAPNGAVFGFQLGKSKGADGNPEVANVTHLIVTGNIINDVNASSAIMGMELVSNSVNALILSNNISHLQGSTNSSVYAVEAAIVGNGTVMVSKNIISHIVAQQQAAGIVTVALGDLLLENNQVINISKANASVAILGLGLLNNATLKNNSVSNITSPQVAAGILGVALSNLNMEYNTANGVDGANDVSMVAAGFNTSKVTGNNLEGDGSGIGLVICSFNGTVNYNRIANYDYYIQNFLFSNFGPSIDEMLKPLDEAIKNHPELEPILKPIRDDLDKMFHQLENSNTTATYNWYGTNAPDPSKFFSGNGTLNYYPWLVLNVNANPSTINPGESSTITADVFHDVAGGDHSKDASLFFSGSRVIFTTNLGNVGSKSVTVPWTNGLARAILRADEGAGIATVTAADYQVVQTLINIQGSSNSANAVSTTRTVGMENTGQPLAGIVMSILLVLGGMISVRKNE</sequence>
<proteinExistence type="predicted"/>
<dbReference type="GeneID" id="24792393"/>
<dbReference type="Proteomes" id="UP000029661">
    <property type="component" value="Chromosome"/>
</dbReference>
<dbReference type="KEGG" id="mfc:BRM9_1231"/>
<gene>
    <name evidence="1" type="ORF">BRM9_1231</name>
</gene>
<protein>
    <submittedName>
        <fullName evidence="1">Uncharacterized protein</fullName>
    </submittedName>
</protein>
<evidence type="ECO:0000313" key="2">
    <source>
        <dbReference type="Proteomes" id="UP000029661"/>
    </source>
</evidence>
<dbReference type="Gene3D" id="2.160.20.10">
    <property type="entry name" value="Single-stranded right-handed beta-helix, Pectin lyase-like"/>
    <property type="match status" value="1"/>
</dbReference>
<dbReference type="EMBL" id="CP006933">
    <property type="protein sequence ID" value="AIS32046.1"/>
    <property type="molecule type" value="Genomic_DNA"/>
</dbReference>
<dbReference type="AlphaFoldDB" id="A0A089ZB70"/>
<dbReference type="SMART" id="SM00710">
    <property type="entry name" value="PbH1"/>
    <property type="match status" value="5"/>
</dbReference>
<dbReference type="InterPro" id="IPR012334">
    <property type="entry name" value="Pectin_lyas_fold"/>
</dbReference>
<dbReference type="RefSeq" id="WP_231553391.1">
    <property type="nucleotide sequence ID" value="NZ_CP006933.1"/>
</dbReference>
<name>A0A089ZB70_METFO</name>